<sequence>MATATETAPRNHLADKPEDSMGGRNLPIITPTIQMSAPPGDPMDITPTSSNTSSNSNSNSNSNNAIMAAPSKPDPLPAPKSPAEDALNAQAAPNGRPQLSSANDQLSPDNIIMPAPAAAAPAVHQPKIVQTAFIHKLYNMLEDKSIQHLISWSPTSESFVMQPSQEFSKVLAQYFKHTNISSFVRQLNMYGFHKVSDVFHHGAPDATIWEFKHGNGNFKRGDLVSLREIKRRASRHSLVHREYNNSSQKAPPSQPGTPAEPMPPMPEVQGGDPRLNSIEHTLYDLSTRLQRHEENAQFMHIKHQAIMDTVSRLLQFNHELSRAVLALAPSPDNPIHRDVSALQGQVQRQMEVFRSLDEPHESVFASTRSYFSNVENAPVSPRQMPQDDPRRCGPTLTVPGQPPRPSSYNIYRPAIPSNLSISTPGRRPYGSTSGNSAGTSPSSLRPHPPPPPPHPLSNVELHPGLARRHTSADIRAHSWQGNQPPPPNPPPTFSGPPSSQWPSSPNRTGLSEDARIRDSFSHYSLQSASQPRSRPASPPPLPSFSTNGGGDTFGNWSWNSAGRDNKNLSVRDHSTPPTRRGSMAHILNPTDTAERDDEDEDPRGDEDRKRKRLM</sequence>
<dbReference type="GO" id="GO:0003700">
    <property type="term" value="F:DNA-binding transcription factor activity"/>
    <property type="evidence" value="ECO:0007669"/>
    <property type="project" value="InterPro"/>
</dbReference>
<evidence type="ECO:0000256" key="2">
    <source>
        <dbReference type="ARBA" id="ARBA00023125"/>
    </source>
</evidence>
<feature type="compositionally biased region" description="Low complexity" evidence="5">
    <location>
        <begin position="495"/>
        <end position="505"/>
    </location>
</feature>
<evidence type="ECO:0000259" key="6">
    <source>
        <dbReference type="PROSITE" id="PS00434"/>
    </source>
</evidence>
<comment type="caution">
    <text evidence="7">The sequence shown here is derived from an EMBL/GenBank/DDBJ whole genome shotgun (WGS) entry which is preliminary data.</text>
</comment>
<dbReference type="Gene3D" id="1.10.10.10">
    <property type="entry name" value="Winged helix-like DNA-binding domain superfamily/Winged helix DNA-binding domain"/>
    <property type="match status" value="1"/>
</dbReference>
<comment type="similarity">
    <text evidence="4">Belongs to the HSF family.</text>
</comment>
<dbReference type="InterPro" id="IPR000232">
    <property type="entry name" value="HSF_DNA-bd"/>
</dbReference>
<feature type="compositionally biased region" description="Polar residues" evidence="5">
    <location>
        <begin position="430"/>
        <end position="439"/>
    </location>
</feature>
<feature type="region of interest" description="Disordered" evidence="5">
    <location>
        <begin position="1"/>
        <end position="110"/>
    </location>
</feature>
<evidence type="ECO:0000313" key="7">
    <source>
        <dbReference type="EMBL" id="KAK3950429.1"/>
    </source>
</evidence>
<dbReference type="InterPro" id="IPR036388">
    <property type="entry name" value="WH-like_DNA-bd_sf"/>
</dbReference>
<feature type="compositionally biased region" description="Basic and acidic residues" evidence="5">
    <location>
        <begin position="563"/>
        <end position="574"/>
    </location>
</feature>
<proteinExistence type="inferred from homology"/>
<dbReference type="EMBL" id="MU859177">
    <property type="protein sequence ID" value="KAK3950429.1"/>
    <property type="molecule type" value="Genomic_DNA"/>
</dbReference>
<feature type="compositionally biased region" description="Acidic residues" evidence="5">
    <location>
        <begin position="594"/>
        <end position="604"/>
    </location>
</feature>
<organism evidence="7 8">
    <name type="scientific">Pseudoneurospora amorphoporcata</name>
    <dbReference type="NCBI Taxonomy" id="241081"/>
    <lineage>
        <taxon>Eukaryota</taxon>
        <taxon>Fungi</taxon>
        <taxon>Dikarya</taxon>
        <taxon>Ascomycota</taxon>
        <taxon>Pezizomycotina</taxon>
        <taxon>Sordariomycetes</taxon>
        <taxon>Sordariomycetidae</taxon>
        <taxon>Sordariales</taxon>
        <taxon>Sordariaceae</taxon>
        <taxon>Pseudoneurospora</taxon>
    </lineage>
</organism>
<feature type="compositionally biased region" description="Low complexity" evidence="5">
    <location>
        <begin position="48"/>
        <end position="64"/>
    </location>
</feature>
<feature type="compositionally biased region" description="Pro residues" evidence="5">
    <location>
        <begin position="252"/>
        <end position="266"/>
    </location>
</feature>
<feature type="region of interest" description="Disordered" evidence="5">
    <location>
        <begin position="235"/>
        <end position="275"/>
    </location>
</feature>
<dbReference type="GO" id="GO:0005634">
    <property type="term" value="C:nucleus"/>
    <property type="evidence" value="ECO:0007669"/>
    <property type="project" value="UniProtKB-SubCell"/>
</dbReference>
<dbReference type="PRINTS" id="PR00056">
    <property type="entry name" value="HSFDOMAIN"/>
</dbReference>
<dbReference type="Pfam" id="PF00447">
    <property type="entry name" value="HSF_DNA-bind"/>
    <property type="match status" value="1"/>
</dbReference>
<keyword evidence="8" id="KW-1185">Reference proteome</keyword>
<feature type="compositionally biased region" description="Polar residues" evidence="5">
    <location>
        <begin position="97"/>
        <end position="108"/>
    </location>
</feature>
<dbReference type="AlphaFoldDB" id="A0AAN6NSR8"/>
<feature type="compositionally biased region" description="Low complexity" evidence="5">
    <location>
        <begin position="526"/>
        <end position="535"/>
    </location>
</feature>
<dbReference type="SUPFAM" id="SSF46785">
    <property type="entry name" value="Winged helix' DNA-binding domain"/>
    <property type="match status" value="1"/>
</dbReference>
<dbReference type="FunFam" id="1.10.10.10:FF:000229">
    <property type="entry name" value="HSF-type DNA-binding domain protein"/>
    <property type="match status" value="1"/>
</dbReference>
<reference evidence="7" key="2">
    <citation type="submission" date="2023-06" db="EMBL/GenBank/DDBJ databases">
        <authorList>
            <consortium name="Lawrence Berkeley National Laboratory"/>
            <person name="Mondo S.J."/>
            <person name="Hensen N."/>
            <person name="Bonometti L."/>
            <person name="Westerberg I."/>
            <person name="Brannstrom I.O."/>
            <person name="Guillou S."/>
            <person name="Cros-Aarteil S."/>
            <person name="Calhoun S."/>
            <person name="Haridas S."/>
            <person name="Kuo A."/>
            <person name="Pangilinan J."/>
            <person name="Riley R."/>
            <person name="Labutti K."/>
            <person name="Andreopoulos B."/>
            <person name="Lipzen A."/>
            <person name="Chen C."/>
            <person name="Yanf M."/>
            <person name="Daum C."/>
            <person name="Ng V."/>
            <person name="Clum A."/>
            <person name="Steindorff A."/>
            <person name="Ohm R."/>
            <person name="Martin F."/>
            <person name="Silar P."/>
            <person name="Natvig D."/>
            <person name="Lalanne C."/>
            <person name="Gautier V."/>
            <person name="Ament-Velasquez S.L."/>
            <person name="Kruys A."/>
            <person name="Hutchinson M.I."/>
            <person name="Powell A.J."/>
            <person name="Barry K."/>
            <person name="Miller A.N."/>
            <person name="Grigoriev I.V."/>
            <person name="Debuchy R."/>
            <person name="Gladieux P."/>
            <person name="Thoren M.H."/>
            <person name="Johannesson H."/>
        </authorList>
    </citation>
    <scope>NUCLEOTIDE SEQUENCE</scope>
    <source>
        <strain evidence="7">CBS 626.80</strain>
    </source>
</reference>
<evidence type="ECO:0000256" key="4">
    <source>
        <dbReference type="RuleBase" id="RU004020"/>
    </source>
</evidence>
<reference evidence="7" key="1">
    <citation type="journal article" date="2023" name="Mol. Phylogenet. Evol.">
        <title>Genome-scale phylogeny and comparative genomics of the fungal order Sordariales.</title>
        <authorList>
            <person name="Hensen N."/>
            <person name="Bonometti L."/>
            <person name="Westerberg I."/>
            <person name="Brannstrom I.O."/>
            <person name="Guillou S."/>
            <person name="Cros-Aarteil S."/>
            <person name="Calhoun S."/>
            <person name="Haridas S."/>
            <person name="Kuo A."/>
            <person name="Mondo S."/>
            <person name="Pangilinan J."/>
            <person name="Riley R."/>
            <person name="LaButti K."/>
            <person name="Andreopoulos B."/>
            <person name="Lipzen A."/>
            <person name="Chen C."/>
            <person name="Yan M."/>
            <person name="Daum C."/>
            <person name="Ng V."/>
            <person name="Clum A."/>
            <person name="Steindorff A."/>
            <person name="Ohm R.A."/>
            <person name="Martin F."/>
            <person name="Silar P."/>
            <person name="Natvig D.O."/>
            <person name="Lalanne C."/>
            <person name="Gautier V."/>
            <person name="Ament-Velasquez S.L."/>
            <person name="Kruys A."/>
            <person name="Hutchinson M.I."/>
            <person name="Powell A.J."/>
            <person name="Barry K."/>
            <person name="Miller A.N."/>
            <person name="Grigoriev I.V."/>
            <person name="Debuchy R."/>
            <person name="Gladieux P."/>
            <person name="Hiltunen Thoren M."/>
            <person name="Johannesson H."/>
        </authorList>
    </citation>
    <scope>NUCLEOTIDE SEQUENCE</scope>
    <source>
        <strain evidence="7">CBS 626.80</strain>
    </source>
</reference>
<feature type="domain" description="HSF-type DNA-binding" evidence="6">
    <location>
        <begin position="171"/>
        <end position="195"/>
    </location>
</feature>
<evidence type="ECO:0000313" key="8">
    <source>
        <dbReference type="Proteomes" id="UP001303222"/>
    </source>
</evidence>
<dbReference type="SMART" id="SM00415">
    <property type="entry name" value="HSF"/>
    <property type="match status" value="1"/>
</dbReference>
<dbReference type="PROSITE" id="PS00434">
    <property type="entry name" value="HSF_DOMAIN"/>
    <property type="match status" value="1"/>
</dbReference>
<keyword evidence="2 7" id="KW-0238">DNA-binding</keyword>
<feature type="compositionally biased region" description="Basic and acidic residues" evidence="5">
    <location>
        <begin position="12"/>
        <end position="21"/>
    </location>
</feature>
<name>A0AAN6NSR8_9PEZI</name>
<protein>
    <submittedName>
        <fullName evidence="7">HSF-type DNA-binding-domain-containing protein</fullName>
    </submittedName>
</protein>
<dbReference type="GO" id="GO:0043565">
    <property type="term" value="F:sequence-specific DNA binding"/>
    <property type="evidence" value="ECO:0007669"/>
    <property type="project" value="InterPro"/>
</dbReference>
<dbReference type="Proteomes" id="UP001303222">
    <property type="component" value="Unassembled WGS sequence"/>
</dbReference>
<feature type="compositionally biased region" description="Pro residues" evidence="5">
    <location>
        <begin position="483"/>
        <end position="494"/>
    </location>
</feature>
<dbReference type="PANTHER" id="PTHR10015">
    <property type="entry name" value="HEAT SHOCK TRANSCRIPTION FACTOR"/>
    <property type="match status" value="1"/>
</dbReference>
<evidence type="ECO:0000256" key="1">
    <source>
        <dbReference type="ARBA" id="ARBA00004123"/>
    </source>
</evidence>
<feature type="compositionally biased region" description="Pro residues" evidence="5">
    <location>
        <begin position="446"/>
        <end position="455"/>
    </location>
</feature>
<evidence type="ECO:0000256" key="3">
    <source>
        <dbReference type="ARBA" id="ARBA00023242"/>
    </source>
</evidence>
<feature type="compositionally biased region" description="Basic and acidic residues" evidence="5">
    <location>
        <begin position="510"/>
        <end position="520"/>
    </location>
</feature>
<gene>
    <name evidence="7" type="ORF">QBC32DRAFT_217367</name>
</gene>
<feature type="region of interest" description="Disordered" evidence="5">
    <location>
        <begin position="374"/>
        <end position="461"/>
    </location>
</feature>
<accession>A0AAN6NSR8</accession>
<evidence type="ECO:0000256" key="5">
    <source>
        <dbReference type="SAM" id="MobiDB-lite"/>
    </source>
</evidence>
<keyword evidence="3" id="KW-0539">Nucleus</keyword>
<dbReference type="InterPro" id="IPR036390">
    <property type="entry name" value="WH_DNA-bd_sf"/>
</dbReference>
<dbReference type="PANTHER" id="PTHR10015:SF396">
    <property type="entry name" value="FLOCCULATION SUPPRESSION PROTEIN"/>
    <property type="match status" value="1"/>
</dbReference>
<feature type="region of interest" description="Disordered" evidence="5">
    <location>
        <begin position="477"/>
        <end position="614"/>
    </location>
</feature>
<comment type="subcellular location">
    <subcellularLocation>
        <location evidence="1">Nucleus</location>
    </subcellularLocation>
</comment>